<reference evidence="1 2" key="1">
    <citation type="journal article" date="2018" name="Sci. Rep.">
        <title>Genome sequence of the cauliflower mushroom Sparassis crispa (Hanabiratake) and its association with beneficial usage.</title>
        <authorList>
            <person name="Kiyama R."/>
            <person name="Furutani Y."/>
            <person name="Kawaguchi K."/>
            <person name="Nakanishi T."/>
        </authorList>
    </citation>
    <scope>NUCLEOTIDE SEQUENCE [LARGE SCALE GENOMIC DNA]</scope>
</reference>
<dbReference type="EMBL" id="BFAD01000010">
    <property type="protein sequence ID" value="GBE86859.1"/>
    <property type="molecule type" value="Genomic_DNA"/>
</dbReference>
<proteinExistence type="predicted"/>
<keyword evidence="2" id="KW-1185">Reference proteome</keyword>
<sequence>MDCPILVWMLYLNREMNKEDYESCYTVMQECVTHANVRYAPDGRETYRQILAYMLPLLMMRHRRIPRIKWRDHEGPNGKHYIEQDFDAMHSNRVRSMIGYHLAYDNNLVGMVMTQGKQRDVINIGLGVKQLAVSPPDISVGAYAESFYHKLTPLELSFIAPDHGETTVLRRLCLLLALKQSSTSNTRP</sequence>
<evidence type="ECO:0000313" key="1">
    <source>
        <dbReference type="EMBL" id="GBE86859.1"/>
    </source>
</evidence>
<dbReference type="STRING" id="139825.A0A401GXG7"/>
<dbReference type="Proteomes" id="UP000287166">
    <property type="component" value="Unassembled WGS sequence"/>
</dbReference>
<protein>
    <submittedName>
        <fullName evidence="1">Uncharacterized protein</fullName>
    </submittedName>
</protein>
<dbReference type="RefSeq" id="XP_027617772.1">
    <property type="nucleotide sequence ID" value="XM_027761971.1"/>
</dbReference>
<dbReference type="GeneID" id="38783776"/>
<gene>
    <name evidence="1" type="ORF">SCP_1001010</name>
</gene>
<name>A0A401GXG7_9APHY</name>
<dbReference type="AlphaFoldDB" id="A0A401GXG7"/>
<evidence type="ECO:0000313" key="2">
    <source>
        <dbReference type="Proteomes" id="UP000287166"/>
    </source>
</evidence>
<organism evidence="1 2">
    <name type="scientific">Sparassis crispa</name>
    <dbReference type="NCBI Taxonomy" id="139825"/>
    <lineage>
        <taxon>Eukaryota</taxon>
        <taxon>Fungi</taxon>
        <taxon>Dikarya</taxon>
        <taxon>Basidiomycota</taxon>
        <taxon>Agaricomycotina</taxon>
        <taxon>Agaricomycetes</taxon>
        <taxon>Polyporales</taxon>
        <taxon>Sparassidaceae</taxon>
        <taxon>Sparassis</taxon>
    </lineage>
</organism>
<dbReference type="OrthoDB" id="26719at2759"/>
<dbReference type="InParanoid" id="A0A401GXG7"/>
<comment type="caution">
    <text evidence="1">The sequence shown here is derived from an EMBL/GenBank/DDBJ whole genome shotgun (WGS) entry which is preliminary data.</text>
</comment>
<accession>A0A401GXG7</accession>